<dbReference type="OMA" id="CASWALQ"/>
<accession>A0A067BPI4</accession>
<name>A0A067BPI4_SAPPC</name>
<keyword evidence="3" id="KW-1185">Reference proteome</keyword>
<keyword evidence="1" id="KW-1133">Transmembrane helix</keyword>
<gene>
    <name evidence="2" type="ORF">SPRG_14511</name>
</gene>
<protein>
    <submittedName>
        <fullName evidence="2">Uncharacterized protein</fullName>
    </submittedName>
</protein>
<organism evidence="2 3">
    <name type="scientific">Saprolegnia parasitica (strain CBS 223.65)</name>
    <dbReference type="NCBI Taxonomy" id="695850"/>
    <lineage>
        <taxon>Eukaryota</taxon>
        <taxon>Sar</taxon>
        <taxon>Stramenopiles</taxon>
        <taxon>Oomycota</taxon>
        <taxon>Saprolegniomycetes</taxon>
        <taxon>Saprolegniales</taxon>
        <taxon>Saprolegniaceae</taxon>
        <taxon>Saprolegnia</taxon>
    </lineage>
</organism>
<keyword evidence="1" id="KW-0472">Membrane</keyword>
<feature type="transmembrane region" description="Helical" evidence="1">
    <location>
        <begin position="39"/>
        <end position="61"/>
    </location>
</feature>
<dbReference type="KEGG" id="spar:SPRG_14511"/>
<dbReference type="OrthoDB" id="10642175at2759"/>
<dbReference type="RefSeq" id="XP_012209112.1">
    <property type="nucleotide sequence ID" value="XM_012353722.1"/>
</dbReference>
<evidence type="ECO:0000256" key="1">
    <source>
        <dbReference type="SAM" id="Phobius"/>
    </source>
</evidence>
<evidence type="ECO:0000313" key="3">
    <source>
        <dbReference type="Proteomes" id="UP000030745"/>
    </source>
</evidence>
<dbReference type="AlphaFoldDB" id="A0A067BPI4"/>
<proteinExistence type="predicted"/>
<keyword evidence="1" id="KW-0812">Transmembrane</keyword>
<dbReference type="EMBL" id="KK583321">
    <property type="protein sequence ID" value="KDO20163.1"/>
    <property type="molecule type" value="Genomic_DNA"/>
</dbReference>
<reference evidence="2 3" key="1">
    <citation type="journal article" date="2013" name="PLoS Genet.">
        <title>Distinctive expansion of potential virulence genes in the genome of the oomycete fish pathogen Saprolegnia parasitica.</title>
        <authorList>
            <person name="Jiang R.H."/>
            <person name="de Bruijn I."/>
            <person name="Haas B.J."/>
            <person name="Belmonte R."/>
            <person name="Lobach L."/>
            <person name="Christie J."/>
            <person name="van den Ackerveken G."/>
            <person name="Bottin A."/>
            <person name="Bulone V."/>
            <person name="Diaz-Moreno S.M."/>
            <person name="Dumas B."/>
            <person name="Fan L."/>
            <person name="Gaulin E."/>
            <person name="Govers F."/>
            <person name="Grenville-Briggs L.J."/>
            <person name="Horner N.R."/>
            <person name="Levin J.Z."/>
            <person name="Mammella M."/>
            <person name="Meijer H.J."/>
            <person name="Morris P."/>
            <person name="Nusbaum C."/>
            <person name="Oome S."/>
            <person name="Phillips A.J."/>
            <person name="van Rooyen D."/>
            <person name="Rzeszutek E."/>
            <person name="Saraiva M."/>
            <person name="Secombes C.J."/>
            <person name="Seidl M.F."/>
            <person name="Snel B."/>
            <person name="Stassen J.H."/>
            <person name="Sykes S."/>
            <person name="Tripathy S."/>
            <person name="van den Berg H."/>
            <person name="Vega-Arreguin J.C."/>
            <person name="Wawra S."/>
            <person name="Young S.K."/>
            <person name="Zeng Q."/>
            <person name="Dieguez-Uribeondo J."/>
            <person name="Russ C."/>
            <person name="Tyler B.M."/>
            <person name="van West P."/>
        </authorList>
    </citation>
    <scope>NUCLEOTIDE SEQUENCE [LARGE SCALE GENOMIC DNA]</scope>
    <source>
        <strain evidence="2 3">CBS 223.65</strain>
    </source>
</reference>
<sequence length="132" mass="14981">MLAPVQPSIRVAPQCASWALQRQIVCSAGTFTLGSSAQLLLLLVLVLLCNKFWYVAVRLLFTRSTSFITVSIEWRRMDRASAMVSGLLSVRHGGERLLFDIKTWRLHRLSALHTEKRPSDDVRLDYALPLRT</sequence>
<evidence type="ECO:0000313" key="2">
    <source>
        <dbReference type="EMBL" id="KDO20163.1"/>
    </source>
</evidence>
<dbReference type="GeneID" id="24136311"/>
<dbReference type="Proteomes" id="UP000030745">
    <property type="component" value="Unassembled WGS sequence"/>
</dbReference>
<dbReference type="VEuPathDB" id="FungiDB:SPRG_14511"/>